<feature type="domain" description="FAD/NAD(P)-binding" evidence="5">
    <location>
        <begin position="42"/>
        <end position="243"/>
    </location>
</feature>
<dbReference type="PRINTS" id="PR00469">
    <property type="entry name" value="PNDRDTASEII"/>
</dbReference>
<dbReference type="InterPro" id="IPR050097">
    <property type="entry name" value="Ferredoxin-NADP_redctase_2"/>
</dbReference>
<dbReference type="Proteomes" id="UP001596915">
    <property type="component" value="Unassembled WGS sequence"/>
</dbReference>
<dbReference type="PRINTS" id="PR00368">
    <property type="entry name" value="FADPNR"/>
</dbReference>
<dbReference type="InterPro" id="IPR023753">
    <property type="entry name" value="FAD/NAD-binding_dom"/>
</dbReference>
<organism evidence="6 7">
    <name type="scientific">Streptomyces sanglieri</name>
    <dbReference type="NCBI Taxonomy" id="193460"/>
    <lineage>
        <taxon>Bacteria</taxon>
        <taxon>Bacillati</taxon>
        <taxon>Actinomycetota</taxon>
        <taxon>Actinomycetes</taxon>
        <taxon>Kitasatosporales</taxon>
        <taxon>Streptomycetaceae</taxon>
        <taxon>Streptomyces</taxon>
    </lineage>
</organism>
<dbReference type="InterPro" id="IPR036188">
    <property type="entry name" value="FAD/NAD-bd_sf"/>
</dbReference>
<keyword evidence="1" id="KW-0285">Flavoprotein</keyword>
<dbReference type="SUPFAM" id="SSF51905">
    <property type="entry name" value="FAD/NAD(P)-binding domain"/>
    <property type="match status" value="1"/>
</dbReference>
<comment type="caution">
    <text evidence="6">The sequence shown here is derived from an EMBL/GenBank/DDBJ whole genome shotgun (WGS) entry which is preliminary data.</text>
</comment>
<protein>
    <submittedName>
        <fullName evidence="6">NAD(P)/FAD-dependent oxidoreductase</fullName>
    </submittedName>
</protein>
<dbReference type="PANTHER" id="PTHR48105">
    <property type="entry name" value="THIOREDOXIN REDUCTASE 1-RELATED-RELATED"/>
    <property type="match status" value="1"/>
</dbReference>
<accession>A0ABW2WRQ6</accession>
<evidence type="ECO:0000256" key="3">
    <source>
        <dbReference type="ARBA" id="ARBA00048132"/>
    </source>
</evidence>
<keyword evidence="7" id="KW-1185">Reference proteome</keyword>
<evidence type="ECO:0000256" key="4">
    <source>
        <dbReference type="SAM" id="MobiDB-lite"/>
    </source>
</evidence>
<name>A0ABW2WRQ6_9ACTN</name>
<feature type="region of interest" description="Disordered" evidence="4">
    <location>
        <begin position="244"/>
        <end position="265"/>
    </location>
</feature>
<gene>
    <name evidence="6" type="ORF">ACFQ2K_08895</name>
</gene>
<evidence type="ECO:0000256" key="2">
    <source>
        <dbReference type="ARBA" id="ARBA00023002"/>
    </source>
</evidence>
<dbReference type="Pfam" id="PF07992">
    <property type="entry name" value="Pyr_redox_2"/>
    <property type="match status" value="1"/>
</dbReference>
<evidence type="ECO:0000313" key="6">
    <source>
        <dbReference type="EMBL" id="MFD0622917.1"/>
    </source>
</evidence>
<proteinExistence type="predicted"/>
<feature type="compositionally biased region" description="Polar residues" evidence="4">
    <location>
        <begin position="253"/>
        <end position="265"/>
    </location>
</feature>
<evidence type="ECO:0000313" key="7">
    <source>
        <dbReference type="Proteomes" id="UP001596915"/>
    </source>
</evidence>
<sequence length="265" mass="28519">MRAGPRNAPAAHMHGFLSRDGMSPADLLAVGRAEVAGYGVGLFESHVDQIDPGFSVRLDGGAVLGARRVVVATGLRDELPAIPGARERWGKDLLFCPYCHAYEVRDQPIGVLGTHPGAVRHALLLRQWSHDVVFFAHTLDLGAEEREQLAARGIVVAEGTVKRLVTDGDRLRGVELVEGHVVPAPRCLSSRTWCPTTPCSPAWGCERDPNGWVTTDDAGRTSVFGVWAVGNVSDAKALVITAAGRGRRPRPPSNMTWSRRTSSVP</sequence>
<evidence type="ECO:0000256" key="1">
    <source>
        <dbReference type="ARBA" id="ARBA00022630"/>
    </source>
</evidence>
<dbReference type="Gene3D" id="3.50.50.60">
    <property type="entry name" value="FAD/NAD(P)-binding domain"/>
    <property type="match status" value="2"/>
</dbReference>
<evidence type="ECO:0000259" key="5">
    <source>
        <dbReference type="Pfam" id="PF07992"/>
    </source>
</evidence>
<dbReference type="EMBL" id="JBHTGL010000008">
    <property type="protein sequence ID" value="MFD0622917.1"/>
    <property type="molecule type" value="Genomic_DNA"/>
</dbReference>
<reference evidence="7" key="1">
    <citation type="journal article" date="2019" name="Int. J. Syst. Evol. Microbiol.">
        <title>The Global Catalogue of Microorganisms (GCM) 10K type strain sequencing project: providing services to taxonomists for standard genome sequencing and annotation.</title>
        <authorList>
            <consortium name="The Broad Institute Genomics Platform"/>
            <consortium name="The Broad Institute Genome Sequencing Center for Infectious Disease"/>
            <person name="Wu L."/>
            <person name="Ma J."/>
        </authorList>
    </citation>
    <scope>NUCLEOTIDE SEQUENCE [LARGE SCALE GENOMIC DNA]</scope>
    <source>
        <strain evidence="7">JCM 12607</strain>
    </source>
</reference>
<keyword evidence="2" id="KW-0560">Oxidoreductase</keyword>
<comment type="catalytic activity">
    <reaction evidence="3">
        <text>[thioredoxin]-dithiol + NADP(+) = [thioredoxin]-disulfide + NADPH + H(+)</text>
        <dbReference type="Rhea" id="RHEA:20345"/>
        <dbReference type="Rhea" id="RHEA-COMP:10698"/>
        <dbReference type="Rhea" id="RHEA-COMP:10700"/>
        <dbReference type="ChEBI" id="CHEBI:15378"/>
        <dbReference type="ChEBI" id="CHEBI:29950"/>
        <dbReference type="ChEBI" id="CHEBI:50058"/>
        <dbReference type="ChEBI" id="CHEBI:57783"/>
        <dbReference type="ChEBI" id="CHEBI:58349"/>
        <dbReference type="EC" id="1.8.1.9"/>
    </reaction>
</comment>